<reference evidence="3 4" key="1">
    <citation type="submission" date="2020-06" db="EMBL/GenBank/DDBJ databases">
        <title>Transcriptomic and genomic resources for Thalictrum thalictroides and T. hernandezii: Facilitating candidate gene discovery in an emerging model plant lineage.</title>
        <authorList>
            <person name="Arias T."/>
            <person name="Riano-Pachon D.M."/>
            <person name="Di Stilio V.S."/>
        </authorList>
    </citation>
    <scope>NUCLEOTIDE SEQUENCE [LARGE SCALE GENOMIC DNA]</scope>
    <source>
        <strain evidence="4">cv. WT478/WT964</strain>
        <tissue evidence="3">Leaves</tissue>
    </source>
</reference>
<feature type="non-terminal residue" evidence="3">
    <location>
        <position position="1"/>
    </location>
</feature>
<protein>
    <submittedName>
        <fullName evidence="3">Zf-rvt domain-containing protein</fullName>
    </submittedName>
</protein>
<dbReference type="GO" id="GO:0004523">
    <property type="term" value="F:RNA-DNA hybrid ribonuclease activity"/>
    <property type="evidence" value="ECO:0007669"/>
    <property type="project" value="InterPro"/>
</dbReference>
<gene>
    <name evidence="3" type="ORF">FRX31_008837</name>
</gene>
<proteinExistence type="predicted"/>
<evidence type="ECO:0000313" key="3">
    <source>
        <dbReference type="EMBL" id="KAF5201576.1"/>
    </source>
</evidence>
<feature type="domain" description="RNase H type-1" evidence="1">
    <location>
        <begin position="425"/>
        <end position="499"/>
    </location>
</feature>
<dbReference type="CDD" id="cd06222">
    <property type="entry name" value="RNase_H_like"/>
    <property type="match status" value="1"/>
</dbReference>
<organism evidence="3 4">
    <name type="scientific">Thalictrum thalictroides</name>
    <name type="common">Rue-anemone</name>
    <name type="synonym">Anemone thalictroides</name>
    <dbReference type="NCBI Taxonomy" id="46969"/>
    <lineage>
        <taxon>Eukaryota</taxon>
        <taxon>Viridiplantae</taxon>
        <taxon>Streptophyta</taxon>
        <taxon>Embryophyta</taxon>
        <taxon>Tracheophyta</taxon>
        <taxon>Spermatophyta</taxon>
        <taxon>Magnoliopsida</taxon>
        <taxon>Ranunculales</taxon>
        <taxon>Ranunculaceae</taxon>
        <taxon>Thalictroideae</taxon>
        <taxon>Thalictrum</taxon>
    </lineage>
</organism>
<dbReference type="GO" id="GO:0003676">
    <property type="term" value="F:nucleic acid binding"/>
    <property type="evidence" value="ECO:0007669"/>
    <property type="project" value="InterPro"/>
</dbReference>
<dbReference type="InterPro" id="IPR002156">
    <property type="entry name" value="RNaseH_domain"/>
</dbReference>
<comment type="caution">
    <text evidence="3">The sequence shown here is derived from an EMBL/GenBank/DDBJ whole genome shotgun (WGS) entry which is preliminary data.</text>
</comment>
<dbReference type="PANTHER" id="PTHR33116">
    <property type="entry name" value="REVERSE TRANSCRIPTASE ZINC-BINDING DOMAIN-CONTAINING PROTEIN-RELATED-RELATED"/>
    <property type="match status" value="1"/>
</dbReference>
<dbReference type="Gene3D" id="3.30.420.10">
    <property type="entry name" value="Ribonuclease H-like superfamily/Ribonuclease H"/>
    <property type="match status" value="1"/>
</dbReference>
<accession>A0A7J6WVW2</accession>
<dbReference type="InterPro" id="IPR036397">
    <property type="entry name" value="RNaseH_sf"/>
</dbReference>
<dbReference type="EMBL" id="JABWDY010009229">
    <property type="protein sequence ID" value="KAF5201576.1"/>
    <property type="molecule type" value="Genomic_DNA"/>
</dbReference>
<feature type="domain" description="Reverse transcriptase zinc-binding" evidence="2">
    <location>
        <begin position="185"/>
        <end position="251"/>
    </location>
</feature>
<evidence type="ECO:0000313" key="4">
    <source>
        <dbReference type="Proteomes" id="UP000554482"/>
    </source>
</evidence>
<name>A0A7J6WVW2_THATH</name>
<evidence type="ECO:0000259" key="2">
    <source>
        <dbReference type="Pfam" id="PF13966"/>
    </source>
</evidence>
<evidence type="ECO:0000259" key="1">
    <source>
        <dbReference type="Pfam" id="PF13456"/>
    </source>
</evidence>
<dbReference type="Pfam" id="PF13966">
    <property type="entry name" value="zf-RVT"/>
    <property type="match status" value="1"/>
</dbReference>
<sequence length="508" mass="59078">QGDIKKHHRVSWQKICIPKNEGGLGVKNLETWNFAAVMKLTFRIAEGSQSQWSQWVQHNLINDQHFWTMQIPKDCSLAWQGIQKVRSRAVEFIEYNVNERNYSFWYDPWSSHGILREKFSSDVRHVSSIRDNKRLKSFIHHRKWLPPPQMSPEMRILWDSLFDKDIGPHTRKDKLIWKPHPRGIFTIKTAYAVLRLRVPEKPWEKIIWGNHIIPRHSFLLWQAVQDALPTQDKLVEWGKLNISNCALCSQGLTVIDQNQSPAIYNTIPRPKAWTQWYPVICSEQLHSYLTRPDSPSFINWRALHAATSRPPTIEHIFHLFFSCPVSSVLWENVMSWCGLSKINTSLHMEWIWIFHYFKGNSLQKLLSQAALAATIYWIWAERNETMAAAQLLGKPDLIRKNNVMGLRWKPHEEGWFILNADSSLTDDQAGYEGIIRGSRGNVNMAYYASSNTRSILYLELMGIAKGVQLALELGMKKLLIHSDSVQAIRTLLRNASNVENMLTDRKHS</sequence>
<keyword evidence="4" id="KW-1185">Reference proteome</keyword>
<dbReference type="Pfam" id="PF13456">
    <property type="entry name" value="RVT_3"/>
    <property type="match status" value="1"/>
</dbReference>
<dbReference type="OrthoDB" id="1938625at2759"/>
<dbReference type="PANTHER" id="PTHR33116:SF84">
    <property type="entry name" value="RNA-DIRECTED DNA POLYMERASE"/>
    <property type="match status" value="1"/>
</dbReference>
<dbReference type="InterPro" id="IPR044730">
    <property type="entry name" value="RNase_H-like_dom_plant"/>
</dbReference>
<dbReference type="InterPro" id="IPR026960">
    <property type="entry name" value="RVT-Znf"/>
</dbReference>
<dbReference type="AlphaFoldDB" id="A0A7J6WVW2"/>
<dbReference type="Proteomes" id="UP000554482">
    <property type="component" value="Unassembled WGS sequence"/>
</dbReference>